<proteinExistence type="predicted"/>
<gene>
    <name evidence="1" type="ORF">MENTE1834_LOCUS9710</name>
</gene>
<organism evidence="1 2">
    <name type="scientific">Meloidogyne enterolobii</name>
    <name type="common">Root-knot nematode worm</name>
    <name type="synonym">Meloidogyne mayaguensis</name>
    <dbReference type="NCBI Taxonomy" id="390850"/>
    <lineage>
        <taxon>Eukaryota</taxon>
        <taxon>Metazoa</taxon>
        <taxon>Ecdysozoa</taxon>
        <taxon>Nematoda</taxon>
        <taxon>Chromadorea</taxon>
        <taxon>Rhabditida</taxon>
        <taxon>Tylenchina</taxon>
        <taxon>Tylenchomorpha</taxon>
        <taxon>Tylenchoidea</taxon>
        <taxon>Meloidogynidae</taxon>
        <taxon>Meloidogyninae</taxon>
        <taxon>Meloidogyne</taxon>
    </lineage>
</organism>
<reference evidence="1" key="1">
    <citation type="submission" date="2023-11" db="EMBL/GenBank/DDBJ databases">
        <authorList>
            <person name="Poullet M."/>
        </authorList>
    </citation>
    <scope>NUCLEOTIDE SEQUENCE</scope>
    <source>
        <strain evidence="1">E1834</strain>
    </source>
</reference>
<keyword evidence="2" id="KW-1185">Reference proteome</keyword>
<dbReference type="EMBL" id="CAVMJV010000009">
    <property type="protein sequence ID" value="CAK5038724.1"/>
    <property type="molecule type" value="Genomic_DNA"/>
</dbReference>
<name>A0ACB0YAW6_MELEN</name>
<evidence type="ECO:0000313" key="2">
    <source>
        <dbReference type="Proteomes" id="UP001497535"/>
    </source>
</evidence>
<comment type="caution">
    <text evidence="1">The sequence shown here is derived from an EMBL/GenBank/DDBJ whole genome shotgun (WGS) entry which is preliminary data.</text>
</comment>
<dbReference type="Proteomes" id="UP001497535">
    <property type="component" value="Unassembled WGS sequence"/>
</dbReference>
<protein>
    <submittedName>
        <fullName evidence="1">Uncharacterized protein</fullName>
    </submittedName>
</protein>
<evidence type="ECO:0000313" key="1">
    <source>
        <dbReference type="EMBL" id="CAK5038724.1"/>
    </source>
</evidence>
<sequence>MKEIEEAPEISGACYKTENSSKRSNLIEKVPPKRQQQTNMSSECFSRVCSKKYSSRQELKYNKILEDQKVD</sequence>
<accession>A0ACB0YAW6</accession>